<organism evidence="5 6">
    <name type="scientific">Endozoicomonas gorgoniicola</name>
    <dbReference type="NCBI Taxonomy" id="1234144"/>
    <lineage>
        <taxon>Bacteria</taxon>
        <taxon>Pseudomonadati</taxon>
        <taxon>Pseudomonadota</taxon>
        <taxon>Gammaproteobacteria</taxon>
        <taxon>Oceanospirillales</taxon>
        <taxon>Endozoicomonadaceae</taxon>
        <taxon>Endozoicomonas</taxon>
    </lineage>
</organism>
<feature type="repeat" description="ANK" evidence="3">
    <location>
        <begin position="627"/>
        <end position="649"/>
    </location>
</feature>
<dbReference type="RefSeq" id="WP_262567853.1">
    <property type="nucleotide sequence ID" value="NZ_JAPFCC010000001.1"/>
</dbReference>
<evidence type="ECO:0000256" key="4">
    <source>
        <dbReference type="SAM" id="MobiDB-lite"/>
    </source>
</evidence>
<keyword evidence="6" id="KW-1185">Reference proteome</keyword>
<protein>
    <submittedName>
        <fullName evidence="5">Ankyrin repeat domain-containing protein</fullName>
    </submittedName>
</protein>
<feature type="repeat" description="ANK" evidence="3">
    <location>
        <begin position="1002"/>
        <end position="1035"/>
    </location>
</feature>
<dbReference type="InterPro" id="IPR051165">
    <property type="entry name" value="Multifunctional_ANK_Repeat"/>
</dbReference>
<dbReference type="PANTHER" id="PTHR24123:SF33">
    <property type="entry name" value="PROTEIN HOS4"/>
    <property type="match status" value="1"/>
</dbReference>
<gene>
    <name evidence="5" type="ORF">NX722_09930</name>
</gene>
<dbReference type="PROSITE" id="PS50297">
    <property type="entry name" value="ANK_REP_REGION"/>
    <property type="match status" value="8"/>
</dbReference>
<feature type="repeat" description="ANK" evidence="3">
    <location>
        <begin position="968"/>
        <end position="1001"/>
    </location>
</feature>
<accession>A0ABT3MUB1</accession>
<dbReference type="SMART" id="SM00248">
    <property type="entry name" value="ANK"/>
    <property type="match status" value="15"/>
</dbReference>
<feature type="repeat" description="ANK" evidence="3">
    <location>
        <begin position="1036"/>
        <end position="1058"/>
    </location>
</feature>
<evidence type="ECO:0000256" key="1">
    <source>
        <dbReference type="ARBA" id="ARBA00022737"/>
    </source>
</evidence>
<feature type="repeat" description="ANK" evidence="3">
    <location>
        <begin position="934"/>
        <end position="956"/>
    </location>
</feature>
<evidence type="ECO:0000256" key="2">
    <source>
        <dbReference type="ARBA" id="ARBA00023043"/>
    </source>
</evidence>
<keyword evidence="1" id="KW-0677">Repeat</keyword>
<dbReference type="Pfam" id="PF13637">
    <property type="entry name" value="Ank_4"/>
    <property type="match status" value="1"/>
</dbReference>
<feature type="repeat" description="ANK" evidence="3">
    <location>
        <begin position="797"/>
        <end position="830"/>
    </location>
</feature>
<dbReference type="Pfam" id="PF12796">
    <property type="entry name" value="Ank_2"/>
    <property type="match status" value="4"/>
</dbReference>
<dbReference type="PROSITE" id="PS50088">
    <property type="entry name" value="ANK_REPEAT"/>
    <property type="match status" value="12"/>
</dbReference>
<feature type="repeat" description="ANK" evidence="3">
    <location>
        <begin position="900"/>
        <end position="933"/>
    </location>
</feature>
<dbReference type="InterPro" id="IPR002110">
    <property type="entry name" value="Ankyrin_rpt"/>
</dbReference>
<feature type="repeat" description="ANK" evidence="3">
    <location>
        <begin position="763"/>
        <end position="785"/>
    </location>
</feature>
<dbReference type="InterPro" id="IPR036770">
    <property type="entry name" value="Ankyrin_rpt-contain_sf"/>
</dbReference>
<feature type="repeat" description="ANK" evidence="3">
    <location>
        <begin position="729"/>
        <end position="762"/>
    </location>
</feature>
<sequence length="1134" mass="125193">MFPAQMRSAPSRLFQPWQPTSSTEDDLPQTSDHQPDYIELPDVRSYQELESHHSFLEIKSRFLDDIKALKALAYHYVDHQYDRQIDTFLDNLDKAPEHLRQFLWPLYRETRFQIHQLVTQLKNLQGSQNDAQKTHITSLLHECLYGIDLCPQGVHGRFSHNFFYFQASRENGLDAKLFTVKKRLLKQFVDSFVFQVQREGVTMIPSGMETHWGNGFYNLYCESLGLPHVSDPLAPTHLDADLVQRFCSEVKLSVNGCTILRAMANEWSDQLKESLQQLGVSAWETNDIAPAELTADKTVALENQLCKPVNYLLETTGEQSLNLWTLMEEKEEGNFSLARYREKLLAWVTGHFCDSSSVKVLTAIPGEADSKSCIGTIGGHFFWVFRNDHCLGAGEECTFDAGNHDSLQLSHLQVIDFSTWEEVGHALLIQAMEQTQSAGDIASFFLHDATREQLRKIPPSVIQALSNQLTDKLAHSERGFKEELCRRVVDQLVSSGTNPVSPDVLRWLVDTPLLEPVLSKLRVQGINISPITQSLNSWQISNFSQEAIDQLLTPQDCQRLFEQAYTLEQGDTMSRLLLTGHCDQLTGRLNNNGENLLGVFARLGKVHVVQHLLAHRDCGEVNHKNKWGQTPLHSAARNGHAECVESLLRVRFIQFNAKDNNGRTPLILAAASGRAECIQELLKEHRIQVNMADNKGFTALQAAASRGHAECIHELMKAPGIQANKANVEGYTPLHHAAEGGLAECIHELLKAPGIQTSKANVKGHTPLHHAAAGGHTECVHMLLESPDTQVNKEDPLGHTALHHAAVKGHAECVQELLKAPGIQVNKHSNQGSTPLICAAAGGHAECIHELLKESSIQVNMADYKGFTPLIFAASGGHAECIKELFTASGIDVNKQSNNARFTPLHHAVQNGFTECLNKLLKMHGIKVNKKDCNGLTPLHHAAQKGFTECLNALLDVPETQVNDKDNNGWTPLHHAVGGDKIMCTKALLSASGIQVNEKDNKGVTPLHQAVGGGKIMCTEALLSASGIQVNEKDINGSTPLHYAAGGGEVMCTKALLEAHDIQVNEKDINGSTPLHYAAGGVRASVECVKALLAVPGIEVDNRAMQVALNKEDNVEILQLLSMAMDRSLSQNTS</sequence>
<dbReference type="SUPFAM" id="SSF48403">
    <property type="entry name" value="Ankyrin repeat"/>
    <property type="match status" value="2"/>
</dbReference>
<evidence type="ECO:0000313" key="6">
    <source>
        <dbReference type="Proteomes" id="UP001209854"/>
    </source>
</evidence>
<feature type="repeat" description="ANK" evidence="3">
    <location>
        <begin position="865"/>
        <end position="898"/>
    </location>
</feature>
<dbReference type="Proteomes" id="UP001209854">
    <property type="component" value="Unassembled WGS sequence"/>
</dbReference>
<dbReference type="EMBL" id="JAPFCC010000001">
    <property type="protein sequence ID" value="MCW7552953.1"/>
    <property type="molecule type" value="Genomic_DNA"/>
</dbReference>
<evidence type="ECO:0000313" key="5">
    <source>
        <dbReference type="EMBL" id="MCW7552953.1"/>
    </source>
</evidence>
<evidence type="ECO:0000256" key="3">
    <source>
        <dbReference type="PROSITE-ProRule" id="PRU00023"/>
    </source>
</evidence>
<feature type="compositionally biased region" description="Polar residues" evidence="4">
    <location>
        <begin position="17"/>
        <end position="32"/>
    </location>
</feature>
<feature type="region of interest" description="Disordered" evidence="4">
    <location>
        <begin position="1"/>
        <end position="35"/>
    </location>
</feature>
<dbReference type="Gene3D" id="1.25.40.20">
    <property type="entry name" value="Ankyrin repeat-containing domain"/>
    <property type="match status" value="4"/>
</dbReference>
<name>A0ABT3MUB1_9GAMM</name>
<reference evidence="5 6" key="1">
    <citation type="submission" date="2022-10" db="EMBL/GenBank/DDBJ databases">
        <title>High-quality genome sequences of two octocoral-associated bacteria, Endozoicomonas euniceicola EF212 and Endozoicomonas gorgoniicola PS125.</title>
        <authorList>
            <person name="Chiou Y.-J."/>
            <person name="Chen Y.-H."/>
        </authorList>
    </citation>
    <scope>NUCLEOTIDE SEQUENCE [LARGE SCALE GENOMIC DNA]</scope>
    <source>
        <strain evidence="5 6">PS125</strain>
    </source>
</reference>
<dbReference type="PANTHER" id="PTHR24123">
    <property type="entry name" value="ANKYRIN REPEAT-CONTAINING"/>
    <property type="match status" value="1"/>
</dbReference>
<keyword evidence="2 3" id="KW-0040">ANK repeat</keyword>
<dbReference type="Pfam" id="PF00023">
    <property type="entry name" value="Ank"/>
    <property type="match status" value="2"/>
</dbReference>
<comment type="caution">
    <text evidence="5">The sequence shown here is derived from an EMBL/GenBank/DDBJ whole genome shotgun (WGS) entry which is preliminary data.</text>
</comment>
<feature type="repeat" description="ANK" evidence="3">
    <location>
        <begin position="661"/>
        <end position="694"/>
    </location>
</feature>
<feature type="repeat" description="ANK" evidence="3">
    <location>
        <begin position="831"/>
        <end position="864"/>
    </location>
</feature>
<proteinExistence type="predicted"/>